<sequence>MAWHNLTYACGHEGREQILGPVNNRAWIAERSAAGLCPDCYKESQNKRREEENCKAAEAAAKQGLKNLVGTSKQIAYAETCRQKLLKRIEQYITDESKHSRLHRYGLYQENISAANEFLHQQTSAGWWIDNREETVLDVLLKAASATNNSEREG</sequence>
<dbReference type="EMBL" id="LQRA01000057">
    <property type="protein sequence ID" value="KZE78150.1"/>
    <property type="molecule type" value="Genomic_DNA"/>
</dbReference>
<proteinExistence type="predicted"/>
<dbReference type="OrthoDB" id="2667318at2"/>
<evidence type="ECO:0000313" key="2">
    <source>
        <dbReference type="Proteomes" id="UP000076563"/>
    </source>
</evidence>
<dbReference type="AlphaFoldDB" id="A0A163XMW6"/>
<organism evidence="1 2">
    <name type="scientific">Paenibacillus elgii</name>
    <dbReference type="NCBI Taxonomy" id="189691"/>
    <lineage>
        <taxon>Bacteria</taxon>
        <taxon>Bacillati</taxon>
        <taxon>Bacillota</taxon>
        <taxon>Bacilli</taxon>
        <taxon>Bacillales</taxon>
        <taxon>Paenibacillaceae</taxon>
        <taxon>Paenibacillus</taxon>
    </lineage>
</organism>
<name>A0A163XMW6_9BACL</name>
<reference evidence="2" key="1">
    <citation type="submission" date="2016-01" db="EMBL/GenBank/DDBJ databases">
        <title>Draft genome of Chromobacterium sp. F49.</title>
        <authorList>
            <person name="Hong K.W."/>
        </authorList>
    </citation>
    <scope>NUCLEOTIDE SEQUENCE [LARGE SCALE GENOMIC DNA]</scope>
    <source>
        <strain evidence="2">M63</strain>
    </source>
</reference>
<gene>
    <name evidence="1" type="ORF">AV654_19435</name>
</gene>
<evidence type="ECO:0000313" key="1">
    <source>
        <dbReference type="EMBL" id="KZE78150.1"/>
    </source>
</evidence>
<comment type="caution">
    <text evidence="1">The sequence shown here is derived from an EMBL/GenBank/DDBJ whole genome shotgun (WGS) entry which is preliminary data.</text>
</comment>
<dbReference type="Proteomes" id="UP000076563">
    <property type="component" value="Unassembled WGS sequence"/>
</dbReference>
<dbReference type="RefSeq" id="WP_063183058.1">
    <property type="nucleotide sequence ID" value="NZ_LQRA01000057.1"/>
</dbReference>
<protein>
    <submittedName>
        <fullName evidence="1">Uncharacterized protein</fullName>
    </submittedName>
</protein>
<accession>A0A163XMW6</accession>
<keyword evidence="2" id="KW-1185">Reference proteome</keyword>